<dbReference type="InterPro" id="IPR035100">
    <property type="entry name" value="TF_IIS-typ"/>
</dbReference>
<dbReference type="Pfam" id="PF07500">
    <property type="entry name" value="TFIIS_M"/>
    <property type="match status" value="1"/>
</dbReference>
<dbReference type="Gene3D" id="1.20.930.10">
    <property type="entry name" value="Conserved domain common to transcription factors TFIIS, elongin A, CRSP70"/>
    <property type="match status" value="1"/>
</dbReference>
<keyword evidence="7" id="KW-1185">Reference proteome</keyword>
<gene>
    <name evidence="6" type="primary">TCEANC</name>
</gene>
<feature type="domain" description="TFIIS N-terminal" evidence="4">
    <location>
        <begin position="24"/>
        <end position="100"/>
    </location>
</feature>
<feature type="chain" id="PRO_5043445337" description="Transcription elongation factor A N-terminal and central domain containing" evidence="3">
    <location>
        <begin position="23"/>
        <end position="341"/>
    </location>
</feature>
<protein>
    <recommendedName>
        <fullName evidence="8">Transcription elongation factor A N-terminal and central domain containing</fullName>
    </recommendedName>
</protein>
<reference evidence="6" key="2">
    <citation type="submission" date="2025-08" db="UniProtKB">
        <authorList>
            <consortium name="Ensembl"/>
        </authorList>
    </citation>
    <scope>IDENTIFICATION</scope>
</reference>
<evidence type="ECO:0008006" key="8">
    <source>
        <dbReference type="Google" id="ProtNLM"/>
    </source>
</evidence>
<dbReference type="InterPro" id="IPR003618">
    <property type="entry name" value="TFIIS_cen_dom"/>
</dbReference>
<feature type="region of interest" description="Disordered" evidence="2">
    <location>
        <begin position="112"/>
        <end position="162"/>
    </location>
</feature>
<reference evidence="6 7" key="1">
    <citation type="submission" date="2022-01" db="EMBL/GenBank/DDBJ databases">
        <title>A chromosome-scale genome assembly of the false clownfish, Amphiprion ocellaris.</title>
        <authorList>
            <person name="Ryu T."/>
        </authorList>
    </citation>
    <scope>NUCLEOTIDE SEQUENCE [LARGE SCALE GENOMIC DNA]</scope>
</reference>
<organism evidence="6 7">
    <name type="scientific">Amphiprion ocellaris</name>
    <name type="common">Clown anemonefish</name>
    <dbReference type="NCBI Taxonomy" id="80972"/>
    <lineage>
        <taxon>Eukaryota</taxon>
        <taxon>Metazoa</taxon>
        <taxon>Chordata</taxon>
        <taxon>Craniata</taxon>
        <taxon>Vertebrata</taxon>
        <taxon>Euteleostomi</taxon>
        <taxon>Actinopterygii</taxon>
        <taxon>Neopterygii</taxon>
        <taxon>Teleostei</taxon>
        <taxon>Neoteleostei</taxon>
        <taxon>Acanthomorphata</taxon>
        <taxon>Ovalentaria</taxon>
        <taxon>Pomacentridae</taxon>
        <taxon>Amphiprion</taxon>
    </lineage>
</organism>
<accession>A0AAQ5ZD37</accession>
<comment type="subcellular location">
    <subcellularLocation>
        <location evidence="1">Nucleus</location>
    </subcellularLocation>
</comment>
<evidence type="ECO:0000259" key="5">
    <source>
        <dbReference type="PROSITE" id="PS51321"/>
    </source>
</evidence>
<dbReference type="Gene3D" id="1.10.472.30">
    <property type="entry name" value="Transcription elongation factor S-II, central domain"/>
    <property type="match status" value="1"/>
</dbReference>
<dbReference type="GeneTree" id="ENSGT00940000162067"/>
<keyword evidence="1" id="KW-0539">Nucleus</keyword>
<evidence type="ECO:0000256" key="3">
    <source>
        <dbReference type="SAM" id="SignalP"/>
    </source>
</evidence>
<dbReference type="PIRSF" id="PIRSF006704">
    <property type="entry name" value="TF_IIS"/>
    <property type="match status" value="1"/>
</dbReference>
<proteinExistence type="predicted"/>
<dbReference type="GO" id="GO:0005634">
    <property type="term" value="C:nucleus"/>
    <property type="evidence" value="ECO:0007669"/>
    <property type="project" value="UniProtKB-SubCell"/>
</dbReference>
<evidence type="ECO:0000256" key="1">
    <source>
        <dbReference type="PROSITE-ProRule" id="PRU00649"/>
    </source>
</evidence>
<dbReference type="GO" id="GO:0006351">
    <property type="term" value="P:DNA-templated transcription"/>
    <property type="evidence" value="ECO:0007669"/>
    <property type="project" value="InterPro"/>
</dbReference>
<feature type="domain" description="TFIIS central" evidence="5">
    <location>
        <begin position="166"/>
        <end position="279"/>
    </location>
</feature>
<keyword evidence="3" id="KW-0732">Signal</keyword>
<evidence type="ECO:0000256" key="2">
    <source>
        <dbReference type="SAM" id="MobiDB-lite"/>
    </source>
</evidence>
<dbReference type="Proteomes" id="UP001501940">
    <property type="component" value="Chromosome 24"/>
</dbReference>
<dbReference type="InterPro" id="IPR017923">
    <property type="entry name" value="TFIIS_N"/>
</dbReference>
<dbReference type="AlphaFoldDB" id="A0AAQ5ZD37"/>
<sequence>MKPGKPHAQILVLVLFAATMDAKEIVHCALQIEKLNSEGSYGDIASLLGDLEKSHITAEQLETTDIVKVLYKLLKTCSDDSVKKILKSLLSKWKRQYSKDVKGVKWTEDPEITSSTEEARDGRVSNNFHSDAGQTCDSKEDSVAEQDATSLQAKPSFRTSASSDSVRSKCAELLLAALQPEPPDGDKAAELAGHIEQHIHELHKPNQVKYKACMRSKVANLRNPKNSHLRQGLLSGSLPPEDFARMSAEEMAGEELRQLREEYSSRGLSERQLPRGVEGTQTQKIRCKRCGGSDCRVTQVSRGALFLPAWVRSSGPDDDAMTFVTCSGCGQQWYHSGWTCL</sequence>
<dbReference type="InterPro" id="IPR035441">
    <property type="entry name" value="TFIIS/LEDGF_dom_sf"/>
</dbReference>
<reference evidence="6" key="3">
    <citation type="submission" date="2025-09" db="UniProtKB">
        <authorList>
            <consortium name="Ensembl"/>
        </authorList>
    </citation>
    <scope>IDENTIFICATION</scope>
</reference>
<feature type="compositionally biased region" description="Polar residues" evidence="2">
    <location>
        <begin position="147"/>
        <end position="162"/>
    </location>
</feature>
<evidence type="ECO:0000259" key="4">
    <source>
        <dbReference type="PROSITE" id="PS51319"/>
    </source>
</evidence>
<dbReference type="SMART" id="SM00510">
    <property type="entry name" value="TFS2M"/>
    <property type="match status" value="1"/>
</dbReference>
<evidence type="ECO:0000313" key="6">
    <source>
        <dbReference type="Ensembl" id="ENSAOCP00000062281.1"/>
    </source>
</evidence>
<dbReference type="SUPFAM" id="SSF46942">
    <property type="entry name" value="Elongation factor TFIIS domain 2"/>
    <property type="match status" value="1"/>
</dbReference>
<evidence type="ECO:0000313" key="7">
    <source>
        <dbReference type="Proteomes" id="UP001501940"/>
    </source>
</evidence>
<dbReference type="Gene3D" id="2.20.25.10">
    <property type="match status" value="1"/>
</dbReference>
<dbReference type="Pfam" id="PF08711">
    <property type="entry name" value="Med26"/>
    <property type="match status" value="1"/>
</dbReference>
<feature type="compositionally biased region" description="Polar residues" evidence="2">
    <location>
        <begin position="124"/>
        <end position="136"/>
    </location>
</feature>
<dbReference type="SUPFAM" id="SSF57783">
    <property type="entry name" value="Zinc beta-ribbon"/>
    <property type="match status" value="1"/>
</dbReference>
<dbReference type="PANTHER" id="PTHR11477">
    <property type="entry name" value="TRANSCRIPTION FACTOR S-II ZINC FINGER DOMAIN-CONTAINING PROTEIN"/>
    <property type="match status" value="1"/>
</dbReference>
<dbReference type="PROSITE" id="PS51319">
    <property type="entry name" value="TFIIS_N"/>
    <property type="match status" value="1"/>
</dbReference>
<name>A0AAQ5ZD37_AMPOC</name>
<feature type="signal peptide" evidence="3">
    <location>
        <begin position="1"/>
        <end position="22"/>
    </location>
</feature>
<dbReference type="InterPro" id="IPR036575">
    <property type="entry name" value="TFIIS_cen_dom_sf"/>
</dbReference>
<dbReference type="PANTHER" id="PTHR11477:SF3">
    <property type="entry name" value="TRANSCRIPTION ELONGATION FACTOR A PROTEIN 2"/>
    <property type="match status" value="1"/>
</dbReference>
<dbReference type="SUPFAM" id="SSF47676">
    <property type="entry name" value="Conserved domain common to transcription factors TFIIS, elongin A, CRSP70"/>
    <property type="match status" value="1"/>
</dbReference>
<dbReference type="PROSITE" id="PS51321">
    <property type="entry name" value="TFIIS_CENTRAL"/>
    <property type="match status" value="1"/>
</dbReference>
<dbReference type="Ensembl" id="ENSAOCT00000046317.1">
    <property type="protein sequence ID" value="ENSAOCP00000062281.1"/>
    <property type="gene ID" value="ENSAOCG00000032508.1"/>
</dbReference>